<dbReference type="GO" id="GO:0071945">
    <property type="term" value="P:regulation of bacterial-type flagellum-dependent cell motility by regulation of motor speed"/>
    <property type="evidence" value="ECO:0007669"/>
    <property type="project" value="UniProtKB-UniRule"/>
</dbReference>
<evidence type="ECO:0000313" key="7">
    <source>
        <dbReference type="EMBL" id="TCT26155.1"/>
    </source>
</evidence>
<dbReference type="InterPro" id="IPR012349">
    <property type="entry name" value="Split_barrel_FMN-bd"/>
</dbReference>
<keyword evidence="3 4" id="KW-0975">Bacterial flagellum</keyword>
<dbReference type="Proteomes" id="UP000295414">
    <property type="component" value="Unassembled WGS sequence"/>
</dbReference>
<comment type="subcellular location">
    <subcellularLocation>
        <location evidence="4">Bacterial flagellum basal body</location>
    </subcellularLocation>
</comment>
<proteinExistence type="inferred from homology"/>
<evidence type="ECO:0000256" key="2">
    <source>
        <dbReference type="ARBA" id="ARBA00022741"/>
    </source>
</evidence>
<keyword evidence="1 4" id="KW-0973">c-di-GMP</keyword>
<dbReference type="InterPro" id="IPR023787">
    <property type="entry name" value="T3SS_YcgR"/>
</dbReference>
<dbReference type="GO" id="GO:0035438">
    <property type="term" value="F:cyclic-di-GMP binding"/>
    <property type="evidence" value="ECO:0007669"/>
    <property type="project" value="UniProtKB-UniRule"/>
</dbReference>
<dbReference type="HAMAP" id="MF_01457">
    <property type="entry name" value="YcgR"/>
    <property type="match status" value="1"/>
</dbReference>
<keyword evidence="2 4" id="KW-0547">Nucleotide-binding</keyword>
<dbReference type="GO" id="GO:0071973">
    <property type="term" value="P:bacterial-type flagellum-dependent cell motility"/>
    <property type="evidence" value="ECO:0007669"/>
    <property type="project" value="UniProtKB-UniRule"/>
</dbReference>
<evidence type="ECO:0000259" key="6">
    <source>
        <dbReference type="Pfam" id="PF07317"/>
    </source>
</evidence>
<dbReference type="OrthoDB" id="5572581at2"/>
<comment type="caution">
    <text evidence="7">The sequence shown here is derived from an EMBL/GenBank/DDBJ whole genome shotgun (WGS) entry which is preliminary data.</text>
</comment>
<dbReference type="AlphaFoldDB" id="A0A4R3NA89"/>
<evidence type="ECO:0000259" key="5">
    <source>
        <dbReference type="Pfam" id="PF07238"/>
    </source>
</evidence>
<feature type="domain" description="Type III secretion system flagellar brake protein YcgR PilZN" evidence="6">
    <location>
        <begin position="22"/>
        <end position="125"/>
    </location>
</feature>
<dbReference type="RefSeq" id="WP_114960055.1">
    <property type="nucleotide sequence ID" value="NZ_MSZW01000008.1"/>
</dbReference>
<dbReference type="EMBL" id="SMAP01000001">
    <property type="protein sequence ID" value="TCT26155.1"/>
    <property type="molecule type" value="Genomic_DNA"/>
</dbReference>
<comment type="function">
    <text evidence="4">Acts as a flagellar brake, regulating swimming and swarming in a bis-(3'-5') cyclic diguanylic acid (c-di-GMP)-dependent manner. Binds 1 c-di-GMP dimer per subunit. Increasing levels of c-di-GMP lead to decreased motility.</text>
</comment>
<dbReference type="Gene3D" id="2.40.10.220">
    <property type="entry name" value="predicted glycosyltransferase like domains"/>
    <property type="match status" value="1"/>
</dbReference>
<dbReference type="InterPro" id="IPR009926">
    <property type="entry name" value="T3SS_YcgR_PilZN"/>
</dbReference>
<protein>
    <recommendedName>
        <fullName evidence="4">Flagellar brake protein YcgR</fullName>
    </recommendedName>
    <alternativeName>
        <fullName evidence="4">Cyclic di-GMP binding protein YcgR</fullName>
    </alternativeName>
</protein>
<feature type="domain" description="PilZ" evidence="5">
    <location>
        <begin position="128"/>
        <end position="242"/>
    </location>
</feature>
<evidence type="ECO:0000256" key="1">
    <source>
        <dbReference type="ARBA" id="ARBA00022636"/>
    </source>
</evidence>
<dbReference type="Gene3D" id="2.30.110.10">
    <property type="entry name" value="Electron Transport, Fmn-binding Protein, Chain A"/>
    <property type="match status" value="1"/>
</dbReference>
<keyword evidence="8" id="KW-1185">Reference proteome</keyword>
<reference evidence="7 8" key="1">
    <citation type="submission" date="2019-03" db="EMBL/GenBank/DDBJ databases">
        <title>Genomic Encyclopedia of Type Strains, Phase IV (KMG-IV): sequencing the most valuable type-strain genomes for metagenomic binning, comparative biology and taxonomic classification.</title>
        <authorList>
            <person name="Goeker M."/>
        </authorList>
    </citation>
    <scope>NUCLEOTIDE SEQUENCE [LARGE SCALE GENOMIC DNA]</scope>
    <source>
        <strain evidence="7 8">DSM 13605</strain>
    </source>
</reference>
<dbReference type="InterPro" id="IPR009875">
    <property type="entry name" value="PilZ_domain"/>
</dbReference>
<comment type="similarity">
    <text evidence="4">Belongs to the YcgR family.</text>
</comment>
<dbReference type="Pfam" id="PF07238">
    <property type="entry name" value="PilZ"/>
    <property type="match status" value="1"/>
</dbReference>
<name>A0A4R3NA89_9GAMM</name>
<gene>
    <name evidence="4" type="primary">ycgR</name>
    <name evidence="7" type="ORF">EDC34_101483</name>
</gene>
<accession>A0A4R3NA89</accession>
<evidence type="ECO:0000256" key="4">
    <source>
        <dbReference type="HAMAP-Rule" id="MF_01457"/>
    </source>
</evidence>
<dbReference type="GO" id="GO:0009425">
    <property type="term" value="C:bacterial-type flagellum basal body"/>
    <property type="evidence" value="ECO:0007669"/>
    <property type="project" value="UniProtKB-SubCell"/>
</dbReference>
<organism evidence="7 8">
    <name type="scientific">Thermomonas haemolytica</name>
    <dbReference type="NCBI Taxonomy" id="141949"/>
    <lineage>
        <taxon>Bacteria</taxon>
        <taxon>Pseudomonadati</taxon>
        <taxon>Pseudomonadota</taxon>
        <taxon>Gammaproteobacteria</taxon>
        <taxon>Lysobacterales</taxon>
        <taxon>Lysobacteraceae</taxon>
        <taxon>Thermomonas</taxon>
    </lineage>
</organism>
<evidence type="ECO:0000313" key="8">
    <source>
        <dbReference type="Proteomes" id="UP000295414"/>
    </source>
</evidence>
<comment type="subunit">
    <text evidence="4">Monomer. Interacts with the flagellar basal bodies.</text>
</comment>
<evidence type="ECO:0000256" key="3">
    <source>
        <dbReference type="ARBA" id="ARBA00023143"/>
    </source>
</evidence>
<sequence length="255" mass="28566">MSDLPDLPAPDVADLEGYYDKFYIHDAGEIRHHLQRLVGERSALSVRPDNTASALPTILLKVDAAGLLIDVPASRSVQDAWLAAPLLRFEGSIDRAALRFSTGPALLDAFENGAAFRLPIPERVLYLQRREFMRREPPAGTLFCRLRLDEGEREREVDATIRDIGGGGLAVVATRSQVRLQVGDVLRDCRIDLPELGEVEVSLQVRHIISRGHLGPDVTQAGCEFVNLTPVAQRKLFRYLLQLDRDLLARRRRME</sequence>
<dbReference type="Pfam" id="PF07317">
    <property type="entry name" value="PilZN"/>
    <property type="match status" value="1"/>
</dbReference>